<dbReference type="GO" id="GO:0005739">
    <property type="term" value="C:mitochondrion"/>
    <property type="evidence" value="ECO:0007669"/>
    <property type="project" value="GOC"/>
</dbReference>
<dbReference type="InterPro" id="IPR055225">
    <property type="entry name" value="DNAJC11-like_beta-barrel"/>
</dbReference>
<dbReference type="InterPro" id="IPR024586">
    <property type="entry name" value="DnaJ-like_C11_C"/>
</dbReference>
<keyword evidence="2" id="KW-0472">Membrane</keyword>
<evidence type="ECO:0000259" key="4">
    <source>
        <dbReference type="PROSITE" id="PS50076"/>
    </source>
</evidence>
<evidence type="ECO:0000256" key="2">
    <source>
        <dbReference type="ARBA" id="ARBA00023136"/>
    </source>
</evidence>
<accession>A0A1V9XGD4</accession>
<gene>
    <name evidence="5" type="ORF">BIW11_03767</name>
</gene>
<dbReference type="Pfam" id="PF22774">
    <property type="entry name" value="DNAJC11_beta-barrel"/>
    <property type="match status" value="1"/>
</dbReference>
<comment type="caution">
    <text evidence="5">The sequence shown here is derived from an EMBL/GenBank/DDBJ whole genome shotgun (WGS) entry which is preliminary data.</text>
</comment>
<reference evidence="5 6" key="1">
    <citation type="journal article" date="2017" name="Gigascience">
        <title>Draft genome of the honey bee ectoparasitic mite, Tropilaelaps mercedesae, is shaped by the parasitic life history.</title>
        <authorList>
            <person name="Dong X."/>
            <person name="Armstrong S.D."/>
            <person name="Xia D."/>
            <person name="Makepeace B.L."/>
            <person name="Darby A.C."/>
            <person name="Kadowaki T."/>
        </authorList>
    </citation>
    <scope>NUCLEOTIDE SEQUENCE [LARGE SCALE GENOMIC DNA]</scope>
    <source>
        <strain evidence="5">Wuxi-XJTLU</strain>
    </source>
</reference>
<dbReference type="PANTHER" id="PTHR44157:SF1">
    <property type="entry name" value="DNAJ HOMOLOG SUBFAMILY C MEMBER 11"/>
    <property type="match status" value="1"/>
</dbReference>
<dbReference type="Proteomes" id="UP000192247">
    <property type="component" value="Unassembled WGS sequence"/>
</dbReference>
<dbReference type="OrthoDB" id="18010at2759"/>
<proteinExistence type="predicted"/>
<dbReference type="SUPFAM" id="SSF46565">
    <property type="entry name" value="Chaperone J-domain"/>
    <property type="match status" value="1"/>
</dbReference>
<dbReference type="Pfam" id="PF11875">
    <property type="entry name" value="DnaJ-like_C11_C"/>
    <property type="match status" value="1"/>
</dbReference>
<dbReference type="CDD" id="cd06257">
    <property type="entry name" value="DnaJ"/>
    <property type="match status" value="1"/>
</dbReference>
<evidence type="ECO:0000313" key="5">
    <source>
        <dbReference type="EMBL" id="OQR72486.1"/>
    </source>
</evidence>
<dbReference type="PROSITE" id="PS00636">
    <property type="entry name" value="DNAJ_1"/>
    <property type="match status" value="1"/>
</dbReference>
<dbReference type="InterPro" id="IPR052243">
    <property type="entry name" value="Mito_inner_membrane_organizer"/>
</dbReference>
<evidence type="ECO:0000256" key="1">
    <source>
        <dbReference type="ARBA" id="ARBA00004370"/>
    </source>
</evidence>
<dbReference type="Pfam" id="PF00226">
    <property type="entry name" value="DnaJ"/>
    <property type="match status" value="1"/>
</dbReference>
<evidence type="ECO:0000256" key="3">
    <source>
        <dbReference type="ARBA" id="ARBA00023186"/>
    </source>
</evidence>
<dbReference type="PROSITE" id="PS50076">
    <property type="entry name" value="DNAJ_2"/>
    <property type="match status" value="1"/>
</dbReference>
<name>A0A1V9XGD4_9ACAR</name>
<feature type="domain" description="J" evidence="4">
    <location>
        <begin position="19"/>
        <end position="87"/>
    </location>
</feature>
<dbReference type="InterPro" id="IPR001623">
    <property type="entry name" value="DnaJ_domain"/>
</dbReference>
<dbReference type="SMART" id="SM00271">
    <property type="entry name" value="DnaJ"/>
    <property type="match status" value="1"/>
</dbReference>
<dbReference type="AlphaFoldDB" id="A0A1V9XGD4"/>
<dbReference type="GO" id="GO:0016020">
    <property type="term" value="C:membrane"/>
    <property type="evidence" value="ECO:0007669"/>
    <property type="project" value="UniProtKB-SubCell"/>
</dbReference>
<dbReference type="FunCoup" id="A0A1V9XGD4">
    <property type="interactions" value="2148"/>
</dbReference>
<dbReference type="InParanoid" id="A0A1V9XGD4"/>
<dbReference type="PANTHER" id="PTHR44157">
    <property type="entry name" value="DNAJ HOMOLOG SUBFAMILY C MEMBER 11"/>
    <property type="match status" value="1"/>
</dbReference>
<dbReference type="STRING" id="418985.A0A1V9XGD4"/>
<comment type="subcellular location">
    <subcellularLocation>
        <location evidence="1">Membrane</location>
    </subcellularLocation>
</comment>
<dbReference type="InterPro" id="IPR036869">
    <property type="entry name" value="J_dom_sf"/>
</dbReference>
<sequence>MARPTNEQQENDTLKVDDDYYATLAVSRTATPEEITSAFRKLSRVYHPDKHLNTKDKQDAEVLFNSIRNAYDVLSDPQRRAIYDTLGSVGLQQSGWQITLRTKTAEEIREEYKRLAREQENLQLQRRTNPKGTISFEIDATDMFDTLYDEEDSHEYEETSFFPHLEVGTIMIRQSIGAPLSATDSITFSGTLLTKNGRGDGSLAASWRHIFSNTLWTELTASAGSGLSTSLKTVKTLDQKHFITGELALESTPQGLRPGMSVILARQLSAHTIGYLTWREGHRQSMTATFAWSSNNTHISCDAQFGVPNSYIGVTYRHKLWESTKLYCSAKLGTIFMTVTYGCDTKISDLNTLGASMTAGYPQGVVLKVTFVRGGQTFAFPLQLSVDVNPSAILYGTVVPLVAYFIFNKFAVEPYYAQQRKTATAKLRETNRRKVAEQRKNAEASISLMQQTYQRSCSLEEARGGLVVVFAEYGAAAELSSLASSASTNGDGSSVRREVAVVTIPLQVLVSDSQLVLGENSKVPNAFD</sequence>
<organism evidence="5 6">
    <name type="scientific">Tropilaelaps mercedesae</name>
    <dbReference type="NCBI Taxonomy" id="418985"/>
    <lineage>
        <taxon>Eukaryota</taxon>
        <taxon>Metazoa</taxon>
        <taxon>Ecdysozoa</taxon>
        <taxon>Arthropoda</taxon>
        <taxon>Chelicerata</taxon>
        <taxon>Arachnida</taxon>
        <taxon>Acari</taxon>
        <taxon>Parasitiformes</taxon>
        <taxon>Mesostigmata</taxon>
        <taxon>Gamasina</taxon>
        <taxon>Dermanyssoidea</taxon>
        <taxon>Laelapidae</taxon>
        <taxon>Tropilaelaps</taxon>
    </lineage>
</organism>
<keyword evidence="6" id="KW-1185">Reference proteome</keyword>
<dbReference type="PRINTS" id="PR00625">
    <property type="entry name" value="JDOMAIN"/>
</dbReference>
<evidence type="ECO:0000313" key="6">
    <source>
        <dbReference type="Proteomes" id="UP000192247"/>
    </source>
</evidence>
<keyword evidence="3" id="KW-0143">Chaperone</keyword>
<dbReference type="GO" id="GO:0042407">
    <property type="term" value="P:cristae formation"/>
    <property type="evidence" value="ECO:0007669"/>
    <property type="project" value="TreeGrafter"/>
</dbReference>
<dbReference type="EMBL" id="MNPL01011684">
    <property type="protein sequence ID" value="OQR72486.1"/>
    <property type="molecule type" value="Genomic_DNA"/>
</dbReference>
<protein>
    <submittedName>
        <fullName evidence="5">DnaJsubfamily C member 11-like</fullName>
    </submittedName>
</protein>
<dbReference type="Gene3D" id="1.10.287.110">
    <property type="entry name" value="DnaJ domain"/>
    <property type="match status" value="1"/>
</dbReference>
<dbReference type="InterPro" id="IPR018253">
    <property type="entry name" value="DnaJ_domain_CS"/>
</dbReference>